<evidence type="ECO:0000313" key="2">
    <source>
        <dbReference type="EMBL" id="KAF1843344.1"/>
    </source>
</evidence>
<dbReference type="PROSITE" id="PS51186">
    <property type="entry name" value="GNAT"/>
    <property type="match status" value="1"/>
</dbReference>
<dbReference type="GeneID" id="63850986"/>
<dbReference type="InterPro" id="IPR000182">
    <property type="entry name" value="GNAT_dom"/>
</dbReference>
<protein>
    <recommendedName>
        <fullName evidence="1">N-acetyltransferase domain-containing protein</fullName>
    </recommendedName>
</protein>
<dbReference type="AlphaFoldDB" id="A0A9P4GD72"/>
<proteinExistence type="predicted"/>
<feature type="domain" description="N-acetyltransferase" evidence="1">
    <location>
        <begin position="33"/>
        <end position="216"/>
    </location>
</feature>
<dbReference type="Proteomes" id="UP000800039">
    <property type="component" value="Unassembled WGS sequence"/>
</dbReference>
<dbReference type="SUPFAM" id="SSF55729">
    <property type="entry name" value="Acyl-CoA N-acyltransferases (Nat)"/>
    <property type="match status" value="1"/>
</dbReference>
<keyword evidence="3" id="KW-1185">Reference proteome</keyword>
<dbReference type="OrthoDB" id="41532at2759"/>
<dbReference type="EMBL" id="ML976617">
    <property type="protein sequence ID" value="KAF1843344.1"/>
    <property type="molecule type" value="Genomic_DNA"/>
</dbReference>
<dbReference type="RefSeq" id="XP_040785907.1">
    <property type="nucleotide sequence ID" value="XM_040933735.1"/>
</dbReference>
<name>A0A9P4GD72_9PLEO</name>
<comment type="caution">
    <text evidence="2">The sequence shown here is derived from an EMBL/GenBank/DDBJ whole genome shotgun (WGS) entry which is preliminary data.</text>
</comment>
<evidence type="ECO:0000259" key="1">
    <source>
        <dbReference type="PROSITE" id="PS51186"/>
    </source>
</evidence>
<sequence>MGSTTPADAQYHVLRIPTTSPRLADLVTKFRDTKLAALQTSPSEWIYQYVSEAKHPLSVWESRLARQNTILICVATSAPFLSAGDALIQAEWVGFAAARGPLSYMEYYAVPEMEQPIPENPDAESRWHMYDLYTSPAHRGREIASKLGAACMATVSEITASLKSDTGGVQRSRIRLIVNPKNTVLVETYKRLGFQTSGRVTLREGFQANGMGESIPAEDTMSAENFKRVFDTRIGMAMERIIDV</sequence>
<dbReference type="GO" id="GO:0016747">
    <property type="term" value="F:acyltransferase activity, transferring groups other than amino-acyl groups"/>
    <property type="evidence" value="ECO:0007669"/>
    <property type="project" value="InterPro"/>
</dbReference>
<accession>A0A9P4GD72</accession>
<gene>
    <name evidence="2" type="ORF">K460DRAFT_368245</name>
</gene>
<reference evidence="2" key="1">
    <citation type="submission" date="2020-01" db="EMBL/GenBank/DDBJ databases">
        <authorList>
            <consortium name="DOE Joint Genome Institute"/>
            <person name="Haridas S."/>
            <person name="Albert R."/>
            <person name="Binder M."/>
            <person name="Bloem J."/>
            <person name="Labutti K."/>
            <person name="Salamov A."/>
            <person name="Andreopoulos B."/>
            <person name="Baker S.E."/>
            <person name="Barry K."/>
            <person name="Bills G."/>
            <person name="Bluhm B.H."/>
            <person name="Cannon C."/>
            <person name="Castanera R."/>
            <person name="Culley D.E."/>
            <person name="Daum C."/>
            <person name="Ezra D."/>
            <person name="Gonzalez J.B."/>
            <person name="Henrissat B."/>
            <person name="Kuo A."/>
            <person name="Liang C."/>
            <person name="Lipzen A."/>
            <person name="Lutzoni F."/>
            <person name="Magnuson J."/>
            <person name="Mondo S."/>
            <person name="Nolan M."/>
            <person name="Ohm R."/>
            <person name="Pangilinan J."/>
            <person name="Park H.-J."/>
            <person name="Ramirez L."/>
            <person name="Alfaro M."/>
            <person name="Sun H."/>
            <person name="Tritt A."/>
            <person name="Yoshinaga Y."/>
            <person name="Zwiers L.-H."/>
            <person name="Turgeon B.G."/>
            <person name="Goodwin S.B."/>
            <person name="Spatafora J.W."/>
            <person name="Crous P.W."/>
            <person name="Grigoriev I.V."/>
        </authorList>
    </citation>
    <scope>NUCLEOTIDE SEQUENCE</scope>
    <source>
        <strain evidence="2">CBS 394.84</strain>
    </source>
</reference>
<evidence type="ECO:0000313" key="3">
    <source>
        <dbReference type="Proteomes" id="UP000800039"/>
    </source>
</evidence>
<dbReference type="Pfam" id="PF00583">
    <property type="entry name" value="Acetyltransf_1"/>
    <property type="match status" value="1"/>
</dbReference>
<dbReference type="InterPro" id="IPR016181">
    <property type="entry name" value="Acyl_CoA_acyltransferase"/>
</dbReference>
<organism evidence="2 3">
    <name type="scientific">Cucurbitaria berberidis CBS 394.84</name>
    <dbReference type="NCBI Taxonomy" id="1168544"/>
    <lineage>
        <taxon>Eukaryota</taxon>
        <taxon>Fungi</taxon>
        <taxon>Dikarya</taxon>
        <taxon>Ascomycota</taxon>
        <taxon>Pezizomycotina</taxon>
        <taxon>Dothideomycetes</taxon>
        <taxon>Pleosporomycetidae</taxon>
        <taxon>Pleosporales</taxon>
        <taxon>Pleosporineae</taxon>
        <taxon>Cucurbitariaceae</taxon>
        <taxon>Cucurbitaria</taxon>
    </lineage>
</organism>
<dbReference type="Gene3D" id="3.40.630.30">
    <property type="match status" value="1"/>
</dbReference>